<dbReference type="PANTHER" id="PTHR46796">
    <property type="entry name" value="HTH-TYPE TRANSCRIPTIONAL ACTIVATOR RHAS-RELATED"/>
    <property type="match status" value="1"/>
</dbReference>
<dbReference type="OrthoDB" id="655946at2"/>
<evidence type="ECO:0000256" key="3">
    <source>
        <dbReference type="ARBA" id="ARBA00023163"/>
    </source>
</evidence>
<proteinExistence type="predicted"/>
<keyword evidence="2 5" id="KW-0238">DNA-binding</keyword>
<evidence type="ECO:0000313" key="5">
    <source>
        <dbReference type="EMBL" id="TWI88612.1"/>
    </source>
</evidence>
<keyword evidence="3" id="KW-0804">Transcription</keyword>
<dbReference type="PRINTS" id="PR00032">
    <property type="entry name" value="HTHARAC"/>
</dbReference>
<dbReference type="SMART" id="SM00342">
    <property type="entry name" value="HTH_ARAC"/>
    <property type="match status" value="1"/>
</dbReference>
<evidence type="ECO:0000256" key="1">
    <source>
        <dbReference type="ARBA" id="ARBA00023015"/>
    </source>
</evidence>
<dbReference type="Pfam" id="PF12833">
    <property type="entry name" value="HTH_18"/>
    <property type="match status" value="1"/>
</dbReference>
<evidence type="ECO:0000313" key="6">
    <source>
        <dbReference type="Proteomes" id="UP000316778"/>
    </source>
</evidence>
<feature type="domain" description="HTH araC/xylS-type" evidence="4">
    <location>
        <begin position="153"/>
        <end position="257"/>
    </location>
</feature>
<sequence>MEYREYPPNKHLAKYVECYWSAFSEKPPFREKEHLIPDGTIELMFNFGDPYVQLRNGERLAVKGSHIIGIRKQSLVISQTGRQHFFCIRFKLGGAFPFFRVPAHLFANSFYTVHELFGNTYNELEEQLYEAADNQERVRITEAFLLRQLQPEARDYRFVDNCLQEMQDHCPQNIGALAARFNTNYKTLERRFSSVLGLTPAELLKINRFNNAVLAIYSCKYPSLTSVAHHCGYYDQSHFIREFKQLTGFTPKEFLKEQFTIVQVIQPALAERLSRSWNFAAL</sequence>
<keyword evidence="1" id="KW-0805">Transcription regulation</keyword>
<dbReference type="InterPro" id="IPR046532">
    <property type="entry name" value="DUF6597"/>
</dbReference>
<comment type="caution">
    <text evidence="5">The sequence shown here is derived from an EMBL/GenBank/DDBJ whole genome shotgun (WGS) entry which is preliminary data.</text>
</comment>
<dbReference type="Gene3D" id="1.10.10.60">
    <property type="entry name" value="Homeodomain-like"/>
    <property type="match status" value="1"/>
</dbReference>
<dbReference type="GO" id="GO:0003700">
    <property type="term" value="F:DNA-binding transcription factor activity"/>
    <property type="evidence" value="ECO:0007669"/>
    <property type="project" value="InterPro"/>
</dbReference>
<evidence type="ECO:0000256" key="2">
    <source>
        <dbReference type="ARBA" id="ARBA00023125"/>
    </source>
</evidence>
<dbReference type="GO" id="GO:0043565">
    <property type="term" value="F:sequence-specific DNA binding"/>
    <property type="evidence" value="ECO:0007669"/>
    <property type="project" value="InterPro"/>
</dbReference>
<name>A0A562T524_CHIJA</name>
<dbReference type="SUPFAM" id="SSF46689">
    <property type="entry name" value="Homeodomain-like"/>
    <property type="match status" value="1"/>
</dbReference>
<accession>A0A562T524</accession>
<protein>
    <submittedName>
        <fullName evidence="5">AraC-like DNA-binding protein</fullName>
    </submittedName>
</protein>
<dbReference type="InterPro" id="IPR009057">
    <property type="entry name" value="Homeodomain-like_sf"/>
</dbReference>
<dbReference type="InterPro" id="IPR020449">
    <property type="entry name" value="Tscrpt_reg_AraC-type_HTH"/>
</dbReference>
<dbReference type="InterPro" id="IPR018060">
    <property type="entry name" value="HTH_AraC"/>
</dbReference>
<dbReference type="InterPro" id="IPR050204">
    <property type="entry name" value="AraC_XylS_family_regulators"/>
</dbReference>
<dbReference type="Pfam" id="PF20240">
    <property type="entry name" value="DUF6597"/>
    <property type="match status" value="1"/>
</dbReference>
<dbReference type="Proteomes" id="UP000316778">
    <property type="component" value="Unassembled WGS sequence"/>
</dbReference>
<organism evidence="5 6">
    <name type="scientific">Chitinophaga japonensis</name>
    <name type="common">Flexibacter japonensis</name>
    <dbReference type="NCBI Taxonomy" id="104662"/>
    <lineage>
        <taxon>Bacteria</taxon>
        <taxon>Pseudomonadati</taxon>
        <taxon>Bacteroidota</taxon>
        <taxon>Chitinophagia</taxon>
        <taxon>Chitinophagales</taxon>
        <taxon>Chitinophagaceae</taxon>
        <taxon>Chitinophaga</taxon>
    </lineage>
</organism>
<gene>
    <name evidence="5" type="ORF">LX66_2698</name>
</gene>
<reference evidence="5 6" key="1">
    <citation type="journal article" date="2013" name="Stand. Genomic Sci.">
        <title>Genomic Encyclopedia of Type Strains, Phase I: The one thousand microbial genomes (KMG-I) project.</title>
        <authorList>
            <person name="Kyrpides N.C."/>
            <person name="Woyke T."/>
            <person name="Eisen J.A."/>
            <person name="Garrity G."/>
            <person name="Lilburn T.G."/>
            <person name="Beck B.J."/>
            <person name="Whitman W.B."/>
            <person name="Hugenholtz P."/>
            <person name="Klenk H.P."/>
        </authorList>
    </citation>
    <scope>NUCLEOTIDE SEQUENCE [LARGE SCALE GENOMIC DNA]</scope>
    <source>
        <strain evidence="5 6">DSM 13484</strain>
    </source>
</reference>
<dbReference type="PANTHER" id="PTHR46796:SF13">
    <property type="entry name" value="HTH-TYPE TRANSCRIPTIONAL ACTIVATOR RHAS"/>
    <property type="match status" value="1"/>
</dbReference>
<keyword evidence="6" id="KW-1185">Reference proteome</keyword>
<dbReference type="PROSITE" id="PS01124">
    <property type="entry name" value="HTH_ARAC_FAMILY_2"/>
    <property type="match status" value="1"/>
</dbReference>
<dbReference type="RefSeq" id="WP_145714233.1">
    <property type="nucleotide sequence ID" value="NZ_BAAAFY010000001.1"/>
</dbReference>
<dbReference type="EMBL" id="VLLG01000003">
    <property type="protein sequence ID" value="TWI88612.1"/>
    <property type="molecule type" value="Genomic_DNA"/>
</dbReference>
<evidence type="ECO:0000259" key="4">
    <source>
        <dbReference type="PROSITE" id="PS01124"/>
    </source>
</evidence>
<dbReference type="AlphaFoldDB" id="A0A562T524"/>